<keyword evidence="3" id="KW-0677">Repeat</keyword>
<dbReference type="STRING" id="857340.A0A086TAJ0"/>
<evidence type="ECO:0000313" key="10">
    <source>
        <dbReference type="EMBL" id="KFH46372.1"/>
    </source>
</evidence>
<feature type="region of interest" description="Disordered" evidence="8">
    <location>
        <begin position="94"/>
        <end position="192"/>
    </location>
</feature>
<feature type="compositionally biased region" description="Polar residues" evidence="8">
    <location>
        <begin position="473"/>
        <end position="483"/>
    </location>
</feature>
<evidence type="ECO:0000256" key="6">
    <source>
        <dbReference type="ARBA" id="ARBA00023242"/>
    </source>
</evidence>
<evidence type="ECO:0000256" key="5">
    <source>
        <dbReference type="ARBA" id="ARBA00022833"/>
    </source>
</evidence>
<feature type="compositionally biased region" description="Low complexity" evidence="8">
    <location>
        <begin position="131"/>
        <end position="140"/>
    </location>
</feature>
<dbReference type="PANTHER" id="PTHR40626">
    <property type="entry name" value="MIP31509P"/>
    <property type="match status" value="1"/>
</dbReference>
<dbReference type="InterPro" id="IPR013087">
    <property type="entry name" value="Znf_C2H2_type"/>
</dbReference>
<dbReference type="Proteomes" id="UP000029964">
    <property type="component" value="Unassembled WGS sequence"/>
</dbReference>
<dbReference type="PROSITE" id="PS00028">
    <property type="entry name" value="ZINC_FINGER_C2H2_1"/>
    <property type="match status" value="2"/>
</dbReference>
<dbReference type="GO" id="GO:0005634">
    <property type="term" value="C:nucleus"/>
    <property type="evidence" value="ECO:0007669"/>
    <property type="project" value="UniProtKB-SubCell"/>
</dbReference>
<keyword evidence="5" id="KW-0862">Zinc</keyword>
<dbReference type="GO" id="GO:0000981">
    <property type="term" value="F:DNA-binding transcription factor activity, RNA polymerase II-specific"/>
    <property type="evidence" value="ECO:0007669"/>
    <property type="project" value="InterPro"/>
</dbReference>
<dbReference type="AlphaFoldDB" id="A0A086TAJ0"/>
<organism evidence="10 11">
    <name type="scientific">Hapsidospora chrysogenum (strain ATCC 11550 / CBS 779.69 / DSM 880 / IAM 14645 / JCM 23072 / IMI 49137)</name>
    <name type="common">Acremonium chrysogenum</name>
    <dbReference type="NCBI Taxonomy" id="857340"/>
    <lineage>
        <taxon>Eukaryota</taxon>
        <taxon>Fungi</taxon>
        <taxon>Dikarya</taxon>
        <taxon>Ascomycota</taxon>
        <taxon>Pezizomycotina</taxon>
        <taxon>Sordariomycetes</taxon>
        <taxon>Hypocreomycetidae</taxon>
        <taxon>Hypocreales</taxon>
        <taxon>Bionectriaceae</taxon>
        <taxon>Hapsidospora</taxon>
    </lineage>
</organism>
<dbReference type="GO" id="GO:0000785">
    <property type="term" value="C:chromatin"/>
    <property type="evidence" value="ECO:0007669"/>
    <property type="project" value="TreeGrafter"/>
</dbReference>
<evidence type="ECO:0000259" key="9">
    <source>
        <dbReference type="PROSITE" id="PS50157"/>
    </source>
</evidence>
<feature type="region of interest" description="Disordered" evidence="8">
    <location>
        <begin position="215"/>
        <end position="266"/>
    </location>
</feature>
<protein>
    <submittedName>
        <fullName evidence="10">DNA-binding protein-like protein</fullName>
    </submittedName>
</protein>
<evidence type="ECO:0000256" key="2">
    <source>
        <dbReference type="ARBA" id="ARBA00022723"/>
    </source>
</evidence>
<dbReference type="HOGENOM" id="CLU_007784_0_0_1"/>
<dbReference type="InterPro" id="IPR036236">
    <property type="entry name" value="Znf_C2H2_sf"/>
</dbReference>
<evidence type="ECO:0000256" key="3">
    <source>
        <dbReference type="ARBA" id="ARBA00022737"/>
    </source>
</evidence>
<keyword evidence="2" id="KW-0479">Metal-binding</keyword>
<keyword evidence="11" id="KW-1185">Reference proteome</keyword>
<dbReference type="InterPro" id="IPR051059">
    <property type="entry name" value="VerF-like"/>
</dbReference>
<feature type="compositionally biased region" description="Low complexity" evidence="8">
    <location>
        <begin position="455"/>
        <end position="471"/>
    </location>
</feature>
<dbReference type="GO" id="GO:0000978">
    <property type="term" value="F:RNA polymerase II cis-regulatory region sequence-specific DNA binding"/>
    <property type="evidence" value="ECO:0007669"/>
    <property type="project" value="InterPro"/>
</dbReference>
<sequence length="939" mass="104062">MLPIQSSLDGSPPRPSGGTGGPPAASEAGEGRHQKPKTLPCKYCSKRFRRVEHVQRHERTHTKEKPFQCQWDRCGKTFGRRDLLVRHEKLVHLNENSKDNGRPRKLSSGTAHHPSLSDGLIDAGSMGLRRPIAQQPQAPQHQPPPQHQHLHPQHQQQPARPPQPPSQYHPNHASPPRGPPLQQDPRSAPRSTACNLDLLSDAALASEVNALPSMMGDASHRNSGPARVKSYSNGAGQYPDRPREDQHALSSAGFAPPPSQGFHDDYNLFLDDFGTTPHFLPPHFEPDQNMSLWSRSSANRGPSKPSSQYPSRFGSLAPDHREPHEPGTREGDASRAQSLRISINDHNAIKTRLDEFSSVLPNDFVFPSRHTLTRFLEGYISGFHEYLPFLHLPTLAPADMAPELILAILSVGAQYRFENNRGYALWFAAKAVAMEQIRRRHSSEMNALLPTPAAYSPHSTRPSPSTTYRHSFASAQSERPMTQDTHREPYSPNTPQARLETIQAVLLLFAVGLWGAKTVLHEALSLQSNLAVLIREEGLTVQTSQAALTDWEAWIRLEGATRTKLIAFCFFNMCSTVYNTPPLLLTSELNLYLPLRSRLWRAESAWQWQELRQSTPIAEITVHEAFSRLFGRTNQGVPSQLSSLGNYVLIHALLQHVYLLKQTSFGAGSPYDVHRTLKPEDVEEVTQALRVWQTSFEHRHQLRAAESGHFGGADSIPGGSLAHNASALLRLAYIRLYTDLPPSRALETRDTMLVASSLSATPLLMRSLRLHRAVFQAVHALSMLVKAGVNYVARAKSSEWSIQHALCNFECAILLAKWLLTLASIGPSDPPASPEEKNLLETVRRMLDETEFAVPIDPSLSGPGSSSGQMEMATSDSAKLRQLAAAVVRLWAETFKGTHIFDMVKVMGVSLDGYADLIEKPPRERTPLGGRIAPEPGMG</sequence>
<evidence type="ECO:0000256" key="7">
    <source>
        <dbReference type="PROSITE-ProRule" id="PRU00042"/>
    </source>
</evidence>
<proteinExistence type="predicted"/>
<name>A0A086TAJ0_HAPC1</name>
<feature type="region of interest" description="Disordered" evidence="8">
    <location>
        <begin position="920"/>
        <end position="939"/>
    </location>
</feature>
<evidence type="ECO:0000256" key="1">
    <source>
        <dbReference type="ARBA" id="ARBA00004123"/>
    </source>
</evidence>
<keyword evidence="6" id="KW-0539">Nucleus</keyword>
<dbReference type="EMBL" id="JPKY01000020">
    <property type="protein sequence ID" value="KFH46372.1"/>
    <property type="molecule type" value="Genomic_DNA"/>
</dbReference>
<feature type="domain" description="C2H2-type" evidence="9">
    <location>
        <begin position="67"/>
        <end position="97"/>
    </location>
</feature>
<evidence type="ECO:0000256" key="8">
    <source>
        <dbReference type="SAM" id="MobiDB-lite"/>
    </source>
</evidence>
<feature type="domain" description="C2H2-type" evidence="9">
    <location>
        <begin position="39"/>
        <end position="66"/>
    </location>
</feature>
<dbReference type="SUPFAM" id="SSF57667">
    <property type="entry name" value="beta-beta-alpha zinc fingers"/>
    <property type="match status" value="1"/>
</dbReference>
<evidence type="ECO:0000313" key="11">
    <source>
        <dbReference type="Proteomes" id="UP000029964"/>
    </source>
</evidence>
<dbReference type="SMART" id="SM00355">
    <property type="entry name" value="ZnF_C2H2"/>
    <property type="match status" value="2"/>
</dbReference>
<evidence type="ECO:0000256" key="4">
    <source>
        <dbReference type="ARBA" id="ARBA00022771"/>
    </source>
</evidence>
<dbReference type="Pfam" id="PF04082">
    <property type="entry name" value="Fungal_trans"/>
    <property type="match status" value="1"/>
</dbReference>
<dbReference type="PANTHER" id="PTHR40626:SF10">
    <property type="entry name" value="C2H2-TYPE DOMAIN-CONTAINING PROTEIN"/>
    <property type="match status" value="1"/>
</dbReference>
<feature type="region of interest" description="Disordered" evidence="8">
    <location>
        <begin position="1"/>
        <end position="41"/>
    </location>
</feature>
<comment type="caution">
    <text evidence="10">The sequence shown here is derived from an EMBL/GenBank/DDBJ whole genome shotgun (WGS) entry which is preliminary data.</text>
</comment>
<keyword evidence="10" id="KW-0238">DNA-binding</keyword>
<dbReference type="PROSITE" id="PS50157">
    <property type="entry name" value="ZINC_FINGER_C2H2_2"/>
    <property type="match status" value="2"/>
</dbReference>
<keyword evidence="4 7" id="KW-0863">Zinc-finger</keyword>
<feature type="compositionally biased region" description="Polar residues" evidence="8">
    <location>
        <begin position="290"/>
        <end position="310"/>
    </location>
</feature>
<feature type="region of interest" description="Disordered" evidence="8">
    <location>
        <begin position="451"/>
        <end position="493"/>
    </location>
</feature>
<dbReference type="GO" id="GO:0006351">
    <property type="term" value="P:DNA-templated transcription"/>
    <property type="evidence" value="ECO:0007669"/>
    <property type="project" value="InterPro"/>
</dbReference>
<comment type="subcellular location">
    <subcellularLocation>
        <location evidence="1">Nucleus</location>
    </subcellularLocation>
</comment>
<gene>
    <name evidence="10" type="ORF">ACRE_027780</name>
</gene>
<reference evidence="11" key="1">
    <citation type="journal article" date="2014" name="Genome Announc.">
        <title>Genome sequence and annotation of Acremonium chrysogenum, producer of the beta-lactam antibiotic cephalosporin C.</title>
        <authorList>
            <person name="Terfehr D."/>
            <person name="Dahlmann T.A."/>
            <person name="Specht T."/>
            <person name="Zadra I."/>
            <person name="Kuernsteiner H."/>
            <person name="Kueck U."/>
        </authorList>
    </citation>
    <scope>NUCLEOTIDE SEQUENCE [LARGE SCALE GENOMIC DNA]</scope>
    <source>
        <strain evidence="11">ATCC 11550 / CBS 779.69 / DSM 880 / IAM 14645 / JCM 23072 / IMI 49137</strain>
    </source>
</reference>
<dbReference type="GO" id="GO:0008270">
    <property type="term" value="F:zinc ion binding"/>
    <property type="evidence" value="ECO:0007669"/>
    <property type="project" value="UniProtKB-KW"/>
</dbReference>
<feature type="compositionally biased region" description="Basic and acidic residues" evidence="8">
    <location>
        <begin position="318"/>
        <end position="333"/>
    </location>
</feature>
<feature type="region of interest" description="Disordered" evidence="8">
    <location>
        <begin position="290"/>
        <end position="335"/>
    </location>
</feature>
<dbReference type="OrthoDB" id="654211at2759"/>
<dbReference type="InterPro" id="IPR007219">
    <property type="entry name" value="XnlR_reg_dom"/>
</dbReference>
<accession>A0A086TAJ0</accession>
<dbReference type="Gene3D" id="3.30.160.60">
    <property type="entry name" value="Classic Zinc Finger"/>
    <property type="match status" value="2"/>
</dbReference>